<evidence type="ECO:0000313" key="3">
    <source>
        <dbReference type="EMBL" id="MBB4767346.1"/>
    </source>
</evidence>
<dbReference type="RefSeq" id="WP_184998371.1">
    <property type="nucleotide sequence ID" value="NZ_BOMK01000065.1"/>
</dbReference>
<evidence type="ECO:0000313" key="4">
    <source>
        <dbReference type="Proteomes" id="UP000578112"/>
    </source>
</evidence>
<dbReference type="AlphaFoldDB" id="A0A7W7MUD6"/>
<sequence length="246" mass="25638">MPETPAEAVVQFGPDEDVAPRRTRIRPGAQLAELAGDRRVVPLAAALGGVALFGSLVSEWQITNVDGTFWGDGEVGTRPLETTVADLGGWGGGYLTGLLLLVPAVVLTLFGPAAGRRYTRLTALSVGGALLGMLAAVGSYLGDTSRIVGQIGATNLKEEQVTISQGRGIWCAAAGVVLTLLAMYLAGRVSGAEPARQGEEPEPEPVWSWRRPADDAEDGPPDAPIGLTVTSAKPFTPTQDNRDKPS</sequence>
<evidence type="ECO:0000256" key="2">
    <source>
        <dbReference type="SAM" id="Phobius"/>
    </source>
</evidence>
<feature type="transmembrane region" description="Helical" evidence="2">
    <location>
        <begin position="40"/>
        <end position="62"/>
    </location>
</feature>
<feature type="transmembrane region" description="Helical" evidence="2">
    <location>
        <begin position="167"/>
        <end position="186"/>
    </location>
</feature>
<evidence type="ECO:0000256" key="1">
    <source>
        <dbReference type="SAM" id="MobiDB-lite"/>
    </source>
</evidence>
<comment type="caution">
    <text evidence="3">The sequence shown here is derived from an EMBL/GenBank/DDBJ whole genome shotgun (WGS) entry which is preliminary data.</text>
</comment>
<accession>A0A7W7MUD6</accession>
<keyword evidence="2" id="KW-0472">Membrane</keyword>
<feature type="transmembrane region" description="Helical" evidence="2">
    <location>
        <begin position="121"/>
        <end position="141"/>
    </location>
</feature>
<name>A0A7W7MUD6_9ACTN</name>
<reference evidence="3 4" key="1">
    <citation type="submission" date="2020-08" db="EMBL/GenBank/DDBJ databases">
        <title>Sequencing the genomes of 1000 actinobacteria strains.</title>
        <authorList>
            <person name="Klenk H.-P."/>
        </authorList>
    </citation>
    <scope>NUCLEOTIDE SEQUENCE [LARGE SCALE GENOMIC DNA]</scope>
    <source>
        <strain evidence="3 4">DSM 43149</strain>
    </source>
</reference>
<organism evidence="3 4">
    <name type="scientific">Actinoplanes digitatis</name>
    <dbReference type="NCBI Taxonomy" id="1868"/>
    <lineage>
        <taxon>Bacteria</taxon>
        <taxon>Bacillati</taxon>
        <taxon>Actinomycetota</taxon>
        <taxon>Actinomycetes</taxon>
        <taxon>Micromonosporales</taxon>
        <taxon>Micromonosporaceae</taxon>
        <taxon>Actinoplanes</taxon>
    </lineage>
</organism>
<dbReference type="Proteomes" id="UP000578112">
    <property type="component" value="Unassembled WGS sequence"/>
</dbReference>
<dbReference type="EMBL" id="JACHNH010000001">
    <property type="protein sequence ID" value="MBB4767346.1"/>
    <property type="molecule type" value="Genomic_DNA"/>
</dbReference>
<keyword evidence="2" id="KW-0812">Transmembrane</keyword>
<protein>
    <submittedName>
        <fullName evidence="3">Uncharacterized protein</fullName>
    </submittedName>
</protein>
<keyword evidence="4" id="KW-1185">Reference proteome</keyword>
<feature type="transmembrane region" description="Helical" evidence="2">
    <location>
        <begin position="94"/>
        <end position="114"/>
    </location>
</feature>
<proteinExistence type="predicted"/>
<feature type="compositionally biased region" description="Polar residues" evidence="1">
    <location>
        <begin position="228"/>
        <end position="239"/>
    </location>
</feature>
<keyword evidence="2" id="KW-1133">Transmembrane helix</keyword>
<feature type="region of interest" description="Disordered" evidence="1">
    <location>
        <begin position="192"/>
        <end position="246"/>
    </location>
</feature>
<gene>
    <name evidence="3" type="ORF">BJ971_007902</name>
</gene>